<protein>
    <submittedName>
        <fullName evidence="1">Uncharacterized protein</fullName>
    </submittedName>
</protein>
<proteinExistence type="predicted"/>
<dbReference type="AlphaFoldDB" id="A0A1Y6CHC4"/>
<gene>
    <name evidence="1" type="ORF">SAMN06296036_122128</name>
</gene>
<evidence type="ECO:0000313" key="1">
    <source>
        <dbReference type="EMBL" id="SMF65344.1"/>
    </source>
</evidence>
<reference evidence="2" key="1">
    <citation type="submission" date="2017-04" db="EMBL/GenBank/DDBJ databases">
        <authorList>
            <person name="Varghese N."/>
            <person name="Submissions S."/>
        </authorList>
    </citation>
    <scope>NUCLEOTIDE SEQUENCE [LARGE SCALE GENOMIC DNA]</scope>
    <source>
        <strain evidence="2">RKEM611</strain>
    </source>
</reference>
<organism evidence="1 2">
    <name type="scientific">Pseudobacteriovorax antillogorgiicola</name>
    <dbReference type="NCBI Taxonomy" id="1513793"/>
    <lineage>
        <taxon>Bacteria</taxon>
        <taxon>Pseudomonadati</taxon>
        <taxon>Bdellovibrionota</taxon>
        <taxon>Oligoflexia</taxon>
        <taxon>Oligoflexales</taxon>
        <taxon>Pseudobacteriovoracaceae</taxon>
        <taxon>Pseudobacteriovorax</taxon>
    </lineage>
</organism>
<sequence length="117" mass="13577">MRLPIEKIDSEMLDIVKGLNSRGLSTQFSCQGNHENGQIGIAYISFSDGVKLPSSLIRFIKDQNWQIDIDTTDSQGMRKVFVCSVYSIDAYFPKDLPRLKQRNIDFLNGWRYYLRSY</sequence>
<dbReference type="RefSeq" id="WP_132323518.1">
    <property type="nucleotide sequence ID" value="NZ_FWZT01000022.1"/>
</dbReference>
<accession>A0A1Y6CHC4</accession>
<evidence type="ECO:0000313" key="2">
    <source>
        <dbReference type="Proteomes" id="UP000192907"/>
    </source>
</evidence>
<keyword evidence="2" id="KW-1185">Reference proteome</keyword>
<name>A0A1Y6CHC4_9BACT</name>
<dbReference type="EMBL" id="FWZT01000022">
    <property type="protein sequence ID" value="SMF65344.1"/>
    <property type="molecule type" value="Genomic_DNA"/>
</dbReference>
<dbReference type="Proteomes" id="UP000192907">
    <property type="component" value="Unassembled WGS sequence"/>
</dbReference>